<comment type="similarity">
    <text evidence="4">Belongs to the TonB-dependent receptor family.</text>
</comment>
<evidence type="ECO:0000313" key="10">
    <source>
        <dbReference type="Proteomes" id="UP000260351"/>
    </source>
</evidence>
<keyword evidence="9" id="KW-0675">Receptor</keyword>
<reference evidence="9 10" key="1">
    <citation type="submission" date="2018-08" db="EMBL/GenBank/DDBJ databases">
        <title>Wenzhouxiangella salilacus sp. nov., a novel bacterium isolated from a saline lake in Xinjiang Province, China.</title>
        <authorList>
            <person name="Han S."/>
        </authorList>
    </citation>
    <scope>NUCLEOTIDE SEQUENCE [LARGE SCALE GENOMIC DNA]</scope>
    <source>
        <strain evidence="9 10">XDB06</strain>
    </source>
</reference>
<comment type="subcellular location">
    <subcellularLocation>
        <location evidence="1 4">Cell outer membrane</location>
    </subcellularLocation>
</comment>
<dbReference type="PANTHER" id="PTHR47234:SF2">
    <property type="entry name" value="TONB-DEPENDENT RECEPTOR"/>
    <property type="match status" value="1"/>
</dbReference>
<dbReference type="Gene3D" id="2.40.170.20">
    <property type="entry name" value="TonB-dependent receptor, beta-barrel domain"/>
    <property type="match status" value="1"/>
</dbReference>
<dbReference type="EMBL" id="QUZK01000003">
    <property type="protein sequence ID" value="RFF32824.1"/>
    <property type="molecule type" value="Genomic_DNA"/>
</dbReference>
<dbReference type="InterPro" id="IPR037066">
    <property type="entry name" value="Plug_dom_sf"/>
</dbReference>
<dbReference type="GO" id="GO:0009279">
    <property type="term" value="C:cell outer membrane"/>
    <property type="evidence" value="ECO:0007669"/>
    <property type="project" value="UniProtKB-SubCell"/>
</dbReference>
<name>A0A3E1KCQ4_9GAMM</name>
<sequence length="982" mass="107711">MLTLIKRRLALASLLFFLAMLGLIWNPVMAQDQDSDSEEDVAEETTDEADEDEEAADLGRVQVTGSLIRRAEYSSTSPVQVITAETQAQVGQISTAEYLQRSSVAAGSTQYNNTFNGFVIEGGTGINSLSLRGLGAQRTLVVLNNRRPGPAGVRGQVGAFDLNVIPEVIVQRAEILKDGASSIYGSDAVAGVVNVITRKNLDGGEVSLSISQPEEAGGATYQGSAGYGWNFASGSVVVAAQYHLQEELRHRDRDFLECPQDLFYDAEGNRIDREDRSILAGTDLAGCDNLFANAVDDLLTGVRYIPSPGGETIGLIPGYRPRTPLRYDDPGSNGEAYYEIVTNFPFAASETAINRQERMSLYGASEFNLDFAGGVTWDTEWLYNKRETTAEGWRQFFPQTGGANAPIPSYVYPDSPDYITPVPSGIGRPIIPYPSNSNVEVDYYYVATGLEGSIGNSLWTWSVDASYSRSDGDYTSNGIVASRSGDVRFDTRAPQLPYYSPEILSGQRMDELVATIGEVHTGNTVYDQFVTTGIITGDLFQMPAGPVGVAFGAEYRDFSIDDVPSQLSQDGDLWGSSSAQVTKGDDSVVEGFAEIELPLLAGETPFESLTLNASGRWFDYDSTGSDYVWKAGLNWQINPTVRLRSTYGTSYRSPALYELYLGDQTSFLSQLAVDPCIDWAESTNETLRNNCAAAGIPGDYDAGASSSATIVSGGGLGVLEPETSNSFTAGLILTPSFADFSIAVDYFEMEVEDQVAQLGAGSILGGCYGSPNYPNAFCDLFDRNAGDHPTAPYNITEVRDSFLNVDRQKTRGVDVNFRYDGLFSFGRLVVENQSTWVFEDLEQLFDPSLAQGFDDNDRNGIIGRPKLVSNLRTSLTRDDWTFNYYIEYIRRTDLKKFVDEETTYFGFDPAYQDITAERGLYHTISVLYEQNKWSILAGVRNLFNEEPPLVSSSVQRRGNIPLAATQYDPRGRTGFVRFNYYF</sequence>
<evidence type="ECO:0000256" key="3">
    <source>
        <dbReference type="ARBA" id="ARBA00023237"/>
    </source>
</evidence>
<evidence type="ECO:0000259" key="7">
    <source>
        <dbReference type="Pfam" id="PF00593"/>
    </source>
</evidence>
<feature type="domain" description="TonB-dependent receptor-like beta-barrel" evidence="7">
    <location>
        <begin position="410"/>
        <end position="942"/>
    </location>
</feature>
<dbReference type="Gene3D" id="2.170.130.10">
    <property type="entry name" value="TonB-dependent receptor, plug domain"/>
    <property type="match status" value="1"/>
</dbReference>
<dbReference type="AlphaFoldDB" id="A0A3E1KCQ4"/>
<keyword evidence="2 4" id="KW-0472">Membrane</keyword>
<dbReference type="PANTHER" id="PTHR47234">
    <property type="match status" value="1"/>
</dbReference>
<evidence type="ECO:0000256" key="4">
    <source>
        <dbReference type="RuleBase" id="RU003357"/>
    </source>
</evidence>
<dbReference type="InterPro" id="IPR012910">
    <property type="entry name" value="Plug_dom"/>
</dbReference>
<evidence type="ECO:0000259" key="8">
    <source>
        <dbReference type="Pfam" id="PF07715"/>
    </source>
</evidence>
<feature type="domain" description="TonB-dependent receptor plug" evidence="8">
    <location>
        <begin position="74"/>
        <end position="192"/>
    </location>
</feature>
<feature type="signal peptide" evidence="6">
    <location>
        <begin position="1"/>
        <end position="30"/>
    </location>
</feature>
<dbReference type="InterPro" id="IPR036942">
    <property type="entry name" value="Beta-barrel_TonB_sf"/>
</dbReference>
<keyword evidence="6" id="KW-0732">Signal</keyword>
<evidence type="ECO:0000256" key="6">
    <source>
        <dbReference type="SAM" id="SignalP"/>
    </source>
</evidence>
<gene>
    <name evidence="9" type="ORF">DZC52_00365</name>
</gene>
<dbReference type="Pfam" id="PF07715">
    <property type="entry name" value="Plug"/>
    <property type="match status" value="1"/>
</dbReference>
<evidence type="ECO:0000256" key="2">
    <source>
        <dbReference type="ARBA" id="ARBA00023136"/>
    </source>
</evidence>
<keyword evidence="4" id="KW-0798">TonB box</keyword>
<keyword evidence="10" id="KW-1185">Reference proteome</keyword>
<dbReference type="SUPFAM" id="SSF56935">
    <property type="entry name" value="Porins"/>
    <property type="match status" value="1"/>
</dbReference>
<evidence type="ECO:0000256" key="1">
    <source>
        <dbReference type="ARBA" id="ARBA00004442"/>
    </source>
</evidence>
<feature type="region of interest" description="Disordered" evidence="5">
    <location>
        <begin position="34"/>
        <end position="54"/>
    </location>
</feature>
<organism evidence="9 10">
    <name type="scientific">Wenzhouxiangella sediminis</name>
    <dbReference type="NCBI Taxonomy" id="1792836"/>
    <lineage>
        <taxon>Bacteria</taxon>
        <taxon>Pseudomonadati</taxon>
        <taxon>Pseudomonadota</taxon>
        <taxon>Gammaproteobacteria</taxon>
        <taxon>Chromatiales</taxon>
        <taxon>Wenzhouxiangellaceae</taxon>
        <taxon>Wenzhouxiangella</taxon>
    </lineage>
</organism>
<keyword evidence="3" id="KW-0998">Cell outer membrane</keyword>
<dbReference type="Pfam" id="PF00593">
    <property type="entry name" value="TonB_dep_Rec_b-barrel"/>
    <property type="match status" value="1"/>
</dbReference>
<dbReference type="OrthoDB" id="9815954at2"/>
<dbReference type="InterPro" id="IPR000531">
    <property type="entry name" value="Beta-barrel_TonB"/>
</dbReference>
<protein>
    <submittedName>
        <fullName evidence="9">TonB-dependent receptor</fullName>
    </submittedName>
</protein>
<evidence type="ECO:0000313" key="9">
    <source>
        <dbReference type="EMBL" id="RFF32824.1"/>
    </source>
</evidence>
<proteinExistence type="inferred from homology"/>
<evidence type="ECO:0000256" key="5">
    <source>
        <dbReference type="SAM" id="MobiDB-lite"/>
    </source>
</evidence>
<dbReference type="Proteomes" id="UP000260351">
    <property type="component" value="Unassembled WGS sequence"/>
</dbReference>
<comment type="caution">
    <text evidence="9">The sequence shown here is derived from an EMBL/GenBank/DDBJ whole genome shotgun (WGS) entry which is preliminary data.</text>
</comment>
<feature type="chain" id="PRO_5017593252" evidence="6">
    <location>
        <begin position="31"/>
        <end position="982"/>
    </location>
</feature>
<accession>A0A3E1KCQ4</accession>